<evidence type="ECO:0000313" key="2">
    <source>
        <dbReference type="Proteomes" id="UP000199514"/>
    </source>
</evidence>
<accession>A0A1I1IKQ3</accession>
<sequence length="186" mass="21697">MTFEQYCQYFETIINKHNEEQAAPYDKPEYIDYTRLNWARMTRWLKTAHLTDALKAALHNIKTPQHWIIITEPWCGDAAHCVPFLHLASQQNPLIAVTYELRDAEPFRINDYLTRGGKAIPKLIVKDAHGHDLTTWGPRPAACQVVYDALKAENADFERVKTEIQMWYNHNKGVDIQQELTDLFNK</sequence>
<dbReference type="Gene3D" id="3.40.30.10">
    <property type="entry name" value="Glutaredoxin"/>
    <property type="match status" value="1"/>
</dbReference>
<gene>
    <name evidence="1" type="ORF">SAMN05421780_1056</name>
</gene>
<evidence type="ECO:0000313" key="1">
    <source>
        <dbReference type="EMBL" id="SFC36899.1"/>
    </source>
</evidence>
<name>A0A1I1IKQ3_9BACT</name>
<reference evidence="1 2" key="1">
    <citation type="submission" date="2016-10" db="EMBL/GenBank/DDBJ databases">
        <authorList>
            <person name="de Groot N.N."/>
        </authorList>
    </citation>
    <scope>NUCLEOTIDE SEQUENCE [LARGE SCALE GENOMIC DNA]</scope>
    <source>
        <strain evidence="1 2">DSM 6793</strain>
    </source>
</reference>
<dbReference type="RefSeq" id="WP_091511350.1">
    <property type="nucleotide sequence ID" value="NZ_FOLE01000005.1"/>
</dbReference>
<organism evidence="1 2">
    <name type="scientific">Flexibacter flexilis DSM 6793</name>
    <dbReference type="NCBI Taxonomy" id="927664"/>
    <lineage>
        <taxon>Bacteria</taxon>
        <taxon>Pseudomonadati</taxon>
        <taxon>Bacteroidota</taxon>
        <taxon>Cytophagia</taxon>
        <taxon>Cytophagales</taxon>
        <taxon>Flexibacteraceae</taxon>
        <taxon>Flexibacter</taxon>
    </lineage>
</organism>
<proteinExistence type="predicted"/>
<dbReference type="Pfam" id="PF14595">
    <property type="entry name" value="Thioredoxin_9"/>
    <property type="match status" value="1"/>
</dbReference>
<dbReference type="OrthoDB" id="6120799at2"/>
<dbReference type="Proteomes" id="UP000199514">
    <property type="component" value="Unassembled WGS sequence"/>
</dbReference>
<dbReference type="EMBL" id="FOLE01000005">
    <property type="protein sequence ID" value="SFC36899.1"/>
    <property type="molecule type" value="Genomic_DNA"/>
</dbReference>
<protein>
    <submittedName>
        <fullName evidence="1">Thioredoxin</fullName>
    </submittedName>
</protein>
<dbReference type="STRING" id="927664.SAMN05421780_1056"/>
<dbReference type="AlphaFoldDB" id="A0A1I1IKQ3"/>
<keyword evidence="2" id="KW-1185">Reference proteome</keyword>